<dbReference type="Pfam" id="PF00534">
    <property type="entry name" value="Glycos_transf_1"/>
    <property type="match status" value="1"/>
</dbReference>
<dbReference type="PANTHER" id="PTHR12526">
    <property type="entry name" value="GLYCOSYLTRANSFERASE"/>
    <property type="match status" value="1"/>
</dbReference>
<dbReference type="InterPro" id="IPR028098">
    <property type="entry name" value="Glyco_trans_4-like_N"/>
</dbReference>
<evidence type="ECO:0000313" key="3">
    <source>
        <dbReference type="EMBL" id="PTW48571.1"/>
    </source>
</evidence>
<dbReference type="Pfam" id="PF13439">
    <property type="entry name" value="Glyco_transf_4"/>
    <property type="match status" value="1"/>
</dbReference>
<protein>
    <submittedName>
        <fullName evidence="3">Glycosyltransferase involved in cell wall biosynthesis</fullName>
    </submittedName>
</protein>
<name>A0A2T5UAP3_9SPHN</name>
<evidence type="ECO:0000259" key="2">
    <source>
        <dbReference type="Pfam" id="PF13439"/>
    </source>
</evidence>
<dbReference type="Proteomes" id="UP000244013">
    <property type="component" value="Unassembled WGS sequence"/>
</dbReference>
<keyword evidence="3" id="KW-0808">Transferase</keyword>
<feature type="domain" description="Glycosyl transferase family 1" evidence="1">
    <location>
        <begin position="194"/>
        <end position="345"/>
    </location>
</feature>
<comment type="caution">
    <text evidence="3">The sequence shown here is derived from an EMBL/GenBank/DDBJ whole genome shotgun (WGS) entry which is preliminary data.</text>
</comment>
<organism evidence="3 4">
    <name type="scientific">Sphingomonas faeni</name>
    <dbReference type="NCBI Taxonomy" id="185950"/>
    <lineage>
        <taxon>Bacteria</taxon>
        <taxon>Pseudomonadati</taxon>
        <taxon>Pseudomonadota</taxon>
        <taxon>Alphaproteobacteria</taxon>
        <taxon>Sphingomonadales</taxon>
        <taxon>Sphingomonadaceae</taxon>
        <taxon>Sphingomonas</taxon>
    </lineage>
</organism>
<dbReference type="GO" id="GO:0016757">
    <property type="term" value="F:glycosyltransferase activity"/>
    <property type="evidence" value="ECO:0007669"/>
    <property type="project" value="InterPro"/>
</dbReference>
<dbReference type="SUPFAM" id="SSF53756">
    <property type="entry name" value="UDP-Glycosyltransferase/glycogen phosphorylase"/>
    <property type="match status" value="1"/>
</dbReference>
<accession>A0A2T5UAP3</accession>
<dbReference type="AlphaFoldDB" id="A0A2T5UAP3"/>
<sequence length="375" mass="40178">MTARTGAIHFTMTHSTAGGLRELWDDIAEGLIARGHPVKRFVLYPPADAEREGVDMAVWHHVADARPQSVLGAVRTFAALVRYLRRERPAAVVSAMPAANVLLPLAVTIARVRTRVFLSHHSPTDTHNRLLDRIDGWTGSLPCVAGIISVSDAVGATLAHKPATYRARTLTIHNALSERVERVLDALPRAKAGGDRLRIVALGRLSYQKNYPMLIRAMTQVPGADLEIVGGGEDEAALRTLVADLGLGDRVTFAGLIPRDAALARAASADVFVQVSRYEGHSLALIEAARLGLPLVVSDVPVQVEGITARDGTRCGIVVPLEDPAALATALRGLQDDPARRSHWADLALRLGGEASNARMLDRYEAVLAPAAPAR</sequence>
<dbReference type="InterPro" id="IPR001296">
    <property type="entry name" value="Glyco_trans_1"/>
</dbReference>
<reference evidence="3 4" key="1">
    <citation type="submission" date="2018-04" db="EMBL/GenBank/DDBJ databases">
        <title>Genomic Encyclopedia of Type Strains, Phase III (KMG-III): the genomes of soil and plant-associated and newly described type strains.</title>
        <authorList>
            <person name="Whitman W."/>
        </authorList>
    </citation>
    <scope>NUCLEOTIDE SEQUENCE [LARGE SCALE GENOMIC DNA]</scope>
    <source>
        <strain evidence="3 4">MA-olki</strain>
    </source>
</reference>
<proteinExistence type="predicted"/>
<dbReference type="Gene3D" id="3.40.50.2000">
    <property type="entry name" value="Glycogen Phosphorylase B"/>
    <property type="match status" value="2"/>
</dbReference>
<evidence type="ECO:0000259" key="1">
    <source>
        <dbReference type="Pfam" id="PF00534"/>
    </source>
</evidence>
<gene>
    <name evidence="3" type="ORF">C8J25_10168</name>
</gene>
<feature type="domain" description="Glycosyltransferase subfamily 4-like N-terminal" evidence="2">
    <location>
        <begin position="18"/>
        <end position="174"/>
    </location>
</feature>
<evidence type="ECO:0000313" key="4">
    <source>
        <dbReference type="Proteomes" id="UP000244013"/>
    </source>
</evidence>
<dbReference type="EMBL" id="QAYE01000001">
    <property type="protein sequence ID" value="PTW48571.1"/>
    <property type="molecule type" value="Genomic_DNA"/>
</dbReference>